<dbReference type="AlphaFoldDB" id="A0A3N4LSN5"/>
<evidence type="ECO:0000256" key="10">
    <source>
        <dbReference type="ARBA" id="ARBA00022989"/>
    </source>
</evidence>
<dbReference type="InterPro" id="IPR036097">
    <property type="entry name" value="HisK_dim/P_sf"/>
</dbReference>
<keyword evidence="11" id="KW-0902">Two-component regulatory system</keyword>
<feature type="transmembrane region" description="Helical" evidence="17">
    <location>
        <begin position="12"/>
        <end position="36"/>
    </location>
</feature>
<feature type="domain" description="Histidine kinase" evidence="18">
    <location>
        <begin position="617"/>
        <end position="877"/>
    </location>
</feature>
<dbReference type="CDD" id="cd16922">
    <property type="entry name" value="HATPase_EvgS-ArcB-TorS-like"/>
    <property type="match status" value="1"/>
</dbReference>
<feature type="region of interest" description="Disordered" evidence="16">
    <location>
        <begin position="911"/>
        <end position="971"/>
    </location>
</feature>
<evidence type="ECO:0000256" key="2">
    <source>
        <dbReference type="ARBA" id="ARBA00004370"/>
    </source>
</evidence>
<dbReference type="GO" id="GO:0009927">
    <property type="term" value="F:histidine phosphotransfer kinase activity"/>
    <property type="evidence" value="ECO:0007669"/>
    <property type="project" value="TreeGrafter"/>
</dbReference>
<dbReference type="PROSITE" id="PS50109">
    <property type="entry name" value="HIS_KIN"/>
    <property type="match status" value="1"/>
</dbReference>
<dbReference type="Pfam" id="PF00512">
    <property type="entry name" value="HisKA"/>
    <property type="match status" value="1"/>
</dbReference>
<dbReference type="Gene3D" id="3.30.565.10">
    <property type="entry name" value="Histidine kinase-like ATPase, C-terminal domain"/>
    <property type="match status" value="1"/>
</dbReference>
<evidence type="ECO:0000313" key="20">
    <source>
        <dbReference type="EMBL" id="RPB25917.1"/>
    </source>
</evidence>
<dbReference type="EC" id="2.7.13.3" evidence="3"/>
<evidence type="ECO:0000256" key="4">
    <source>
        <dbReference type="ARBA" id="ARBA00022553"/>
    </source>
</evidence>
<reference evidence="20 21" key="1">
    <citation type="journal article" date="2018" name="Nat. Ecol. Evol.">
        <title>Pezizomycetes genomes reveal the molecular basis of ectomycorrhizal truffle lifestyle.</title>
        <authorList>
            <person name="Murat C."/>
            <person name="Payen T."/>
            <person name="Noel B."/>
            <person name="Kuo A."/>
            <person name="Morin E."/>
            <person name="Chen J."/>
            <person name="Kohler A."/>
            <person name="Krizsan K."/>
            <person name="Balestrini R."/>
            <person name="Da Silva C."/>
            <person name="Montanini B."/>
            <person name="Hainaut M."/>
            <person name="Levati E."/>
            <person name="Barry K.W."/>
            <person name="Belfiori B."/>
            <person name="Cichocki N."/>
            <person name="Clum A."/>
            <person name="Dockter R.B."/>
            <person name="Fauchery L."/>
            <person name="Guy J."/>
            <person name="Iotti M."/>
            <person name="Le Tacon F."/>
            <person name="Lindquist E.A."/>
            <person name="Lipzen A."/>
            <person name="Malagnac F."/>
            <person name="Mello A."/>
            <person name="Molinier V."/>
            <person name="Miyauchi S."/>
            <person name="Poulain J."/>
            <person name="Riccioni C."/>
            <person name="Rubini A."/>
            <person name="Sitrit Y."/>
            <person name="Splivallo R."/>
            <person name="Traeger S."/>
            <person name="Wang M."/>
            <person name="Zifcakova L."/>
            <person name="Wipf D."/>
            <person name="Zambonelli A."/>
            <person name="Paolocci F."/>
            <person name="Nowrousian M."/>
            <person name="Ottonello S."/>
            <person name="Baldrian P."/>
            <person name="Spatafora J.W."/>
            <person name="Henrissat B."/>
            <person name="Nagy L.G."/>
            <person name="Aury J.M."/>
            <person name="Wincker P."/>
            <person name="Grigoriev I.V."/>
            <person name="Bonfante P."/>
            <person name="Martin F.M."/>
        </authorList>
    </citation>
    <scope>NUCLEOTIDE SEQUENCE [LARGE SCALE GENOMIC DNA]</scope>
    <source>
        <strain evidence="20 21">ATCC MYA-4762</strain>
    </source>
</reference>
<keyword evidence="12 17" id="KW-0472">Membrane</keyword>
<dbReference type="GO" id="GO:0000155">
    <property type="term" value="F:phosphorelay sensor kinase activity"/>
    <property type="evidence" value="ECO:0007669"/>
    <property type="project" value="InterPro"/>
</dbReference>
<evidence type="ECO:0000256" key="8">
    <source>
        <dbReference type="ARBA" id="ARBA00022777"/>
    </source>
</evidence>
<evidence type="ECO:0000256" key="1">
    <source>
        <dbReference type="ARBA" id="ARBA00000085"/>
    </source>
</evidence>
<feature type="region of interest" description="Disordered" evidence="16">
    <location>
        <begin position="491"/>
        <end position="511"/>
    </location>
</feature>
<evidence type="ECO:0000256" key="13">
    <source>
        <dbReference type="ARBA" id="ARBA00023180"/>
    </source>
</evidence>
<keyword evidence="7" id="KW-0547">Nucleotide-binding</keyword>
<dbReference type="InterPro" id="IPR004358">
    <property type="entry name" value="Sig_transdc_His_kin-like_C"/>
</dbReference>
<dbReference type="PRINTS" id="PR00344">
    <property type="entry name" value="BCTRLSENSOR"/>
</dbReference>
<dbReference type="Pfam" id="PF00072">
    <property type="entry name" value="Response_reg"/>
    <property type="match status" value="1"/>
</dbReference>
<comment type="subcellular location">
    <subcellularLocation>
        <location evidence="2">Membrane</location>
    </subcellularLocation>
</comment>
<proteinExistence type="predicted"/>
<keyword evidence="8" id="KW-0418">Kinase</keyword>
<dbReference type="FunFam" id="1.10.287.130:FF:000004">
    <property type="entry name" value="Ethylene receptor 1"/>
    <property type="match status" value="1"/>
</dbReference>
<name>A0A3N4LSN5_9PEZI</name>
<dbReference type="InterPro" id="IPR005467">
    <property type="entry name" value="His_kinase_dom"/>
</dbReference>
<organism evidence="20 21">
    <name type="scientific">Terfezia boudieri ATCC MYA-4762</name>
    <dbReference type="NCBI Taxonomy" id="1051890"/>
    <lineage>
        <taxon>Eukaryota</taxon>
        <taxon>Fungi</taxon>
        <taxon>Dikarya</taxon>
        <taxon>Ascomycota</taxon>
        <taxon>Pezizomycotina</taxon>
        <taxon>Pezizomycetes</taxon>
        <taxon>Pezizales</taxon>
        <taxon>Pezizaceae</taxon>
        <taxon>Terfezia</taxon>
    </lineage>
</organism>
<evidence type="ECO:0000256" key="6">
    <source>
        <dbReference type="ARBA" id="ARBA00022692"/>
    </source>
</evidence>
<dbReference type="InterPro" id="IPR036890">
    <property type="entry name" value="HATPase_C_sf"/>
</dbReference>
<dbReference type="SUPFAM" id="SSF52172">
    <property type="entry name" value="CheY-like"/>
    <property type="match status" value="1"/>
</dbReference>
<evidence type="ECO:0000259" key="18">
    <source>
        <dbReference type="PROSITE" id="PS50109"/>
    </source>
</evidence>
<dbReference type="STRING" id="1051890.A0A3N4LSN5"/>
<evidence type="ECO:0000256" key="5">
    <source>
        <dbReference type="ARBA" id="ARBA00022679"/>
    </source>
</evidence>
<evidence type="ECO:0000313" key="21">
    <source>
        <dbReference type="Proteomes" id="UP000267821"/>
    </source>
</evidence>
<keyword evidence="4 14" id="KW-0597">Phosphoprotein</keyword>
<dbReference type="CDD" id="cd17546">
    <property type="entry name" value="REC_hyHK_CKI1_RcsC-like"/>
    <property type="match status" value="1"/>
</dbReference>
<feature type="modified residue" description="4-aspartylphosphate" evidence="14">
    <location>
        <position position="1059"/>
    </location>
</feature>
<evidence type="ECO:0000256" key="3">
    <source>
        <dbReference type="ARBA" id="ARBA00012438"/>
    </source>
</evidence>
<evidence type="ECO:0000256" key="9">
    <source>
        <dbReference type="ARBA" id="ARBA00022840"/>
    </source>
</evidence>
<keyword evidence="10 17" id="KW-1133">Transmembrane helix</keyword>
<dbReference type="SMART" id="SM00387">
    <property type="entry name" value="HATPase_c"/>
    <property type="match status" value="1"/>
</dbReference>
<feature type="compositionally biased region" description="Basic and acidic residues" evidence="16">
    <location>
        <begin position="1169"/>
        <end position="1197"/>
    </location>
</feature>
<dbReference type="GO" id="GO:0007234">
    <property type="term" value="P:osmosensory signaling via phosphorelay pathway"/>
    <property type="evidence" value="ECO:0007669"/>
    <property type="project" value="UniProtKB-ARBA"/>
</dbReference>
<keyword evidence="9" id="KW-0067">ATP-binding</keyword>
<sequence>MLRVGIRAQLSLLVTLTALVAVGVLAIVTWIINYRMVVELRTSRLSLTTDLKSAQLTQSLVILHNSVSSISTRLILQNALRRWHTGNNTAENWQRAIEDLEIVTGSNGGGFGGLLQAVVYDPRLGNGNNTPEGLNILGGRLGLMNVTGENARGIIVPASKDNGWNTGYLGNATGFDGKTATSERIQAGELLHDGFPDSLYPNAADNDLDRIVDRGGMVMGPLQVNSSFFMMSFTNPIINNTSKGDLLGFLTVVVNAQLVYDVVRDTRGLGDTGQVILVGPDASNNLLSRREEALVKLQGHHPRNATIDLEKMTFQYLFPPMLSKDLVGTKDTWSSFPAVKKAFFEGFQLPFPKVPKPFDQIGFSMLEANEEKIRSAGCMEKTVNAQGEKVSAGYIMPSFDLVNWVLICEQTQWEVFKPIVKLRNIMLATVFATCVVVVLLVFPLAHFAVRPIVKLKDATAKSMSPPIHEVSFHFCYERLTRVQIAATQPPSYYRGSEDDSKAPSIAGEPNSDNMEREMKILGINIYRRRKTVTQSVFMQDQGTRRRVFRIPGRVEVRKMYFKDELTDLTATYNEMTDELARQYEHLEDRVAERTKELEEQTKLAESANEAKGLFVANISHELRTPLNGILGMAAVCMGESDLGKIKESLSVVYRSGELLHRLLTDLLTFSKNQLGQLTLDEGEFRMLEIVTQIRSLFGMQAKDSNQDLTILIDPEDEIMDMVLWGDSNRLLQLLINLVGNGLKFTPESGSVTLRINLIGEREITESIASSQGTSNTSLKADSQDASMEAPQNAAQTVKTLLFEFAIEDTGPGIPEHLQERVFEPFVQGDSRLSKRYGGTGLGLSICAQLTTMMRGTISLESLEQNGSIFTVKLPFGFVRNGASKMLASEFAELLLPITNHKAMSRIAVNSTSKGKNGAHLTESHDGNNNKEGPTNGANFGRTNTPVLPALGRPYYTPSGSLQSTPENEGEIDYHTPGGDTIYSTGSAPTIIAIPGEFIGMESLRVLVAEDNMVNQEVVSRMLKLEHINDITFAKDGREAVDCVKEALEQRRNFNLVFMDIQMPNVDGLEATQIIRQLGYTAPIVALTAFAEDSNVKECREAGMDSFLAKPIKRTELRKVLMEYCRHPSKEEMDREKAEWDAIDEDKRAMQKKDILSMAAGPQSKSTATTRKDRSISEVGEKWGDQKQHNSDSVKENAETSTATAVEEINGKRAERVNV</sequence>
<dbReference type="GO" id="GO:0005886">
    <property type="term" value="C:plasma membrane"/>
    <property type="evidence" value="ECO:0007669"/>
    <property type="project" value="UniProtKB-ARBA"/>
</dbReference>
<protein>
    <recommendedName>
        <fullName evidence="3">histidine kinase</fullName>
        <ecNumber evidence="3">2.7.13.3</ecNumber>
    </recommendedName>
</protein>
<dbReference type="InterPro" id="IPR011006">
    <property type="entry name" value="CheY-like_superfamily"/>
</dbReference>
<dbReference type="PROSITE" id="PS50110">
    <property type="entry name" value="RESPONSE_REGULATORY"/>
    <property type="match status" value="1"/>
</dbReference>
<dbReference type="InterPro" id="IPR003661">
    <property type="entry name" value="HisK_dim/P_dom"/>
</dbReference>
<evidence type="ECO:0000256" key="14">
    <source>
        <dbReference type="PROSITE-ProRule" id="PRU00169"/>
    </source>
</evidence>
<feature type="coiled-coil region" evidence="15">
    <location>
        <begin position="576"/>
        <end position="610"/>
    </location>
</feature>
<feature type="transmembrane region" description="Helical" evidence="17">
    <location>
        <begin position="425"/>
        <end position="449"/>
    </location>
</feature>
<dbReference type="Gene3D" id="3.40.50.2300">
    <property type="match status" value="1"/>
</dbReference>
<dbReference type="SMART" id="SM00448">
    <property type="entry name" value="REC"/>
    <property type="match status" value="1"/>
</dbReference>
<gene>
    <name evidence="20" type="ORF">L211DRAFT_64624</name>
</gene>
<dbReference type="EMBL" id="ML121536">
    <property type="protein sequence ID" value="RPB25917.1"/>
    <property type="molecule type" value="Genomic_DNA"/>
</dbReference>
<dbReference type="Pfam" id="PF02518">
    <property type="entry name" value="HATPase_c"/>
    <property type="match status" value="1"/>
</dbReference>
<dbReference type="InterPro" id="IPR003594">
    <property type="entry name" value="HATPase_dom"/>
</dbReference>
<keyword evidence="15" id="KW-0175">Coiled coil</keyword>
<evidence type="ECO:0000256" key="12">
    <source>
        <dbReference type="ARBA" id="ARBA00023136"/>
    </source>
</evidence>
<dbReference type="SUPFAM" id="SSF47384">
    <property type="entry name" value="Homodimeric domain of signal transducing histidine kinase"/>
    <property type="match status" value="1"/>
</dbReference>
<comment type="catalytic activity">
    <reaction evidence="1">
        <text>ATP + protein L-histidine = ADP + protein N-phospho-L-histidine.</text>
        <dbReference type="EC" id="2.7.13.3"/>
    </reaction>
</comment>
<keyword evidence="21" id="KW-1185">Reference proteome</keyword>
<feature type="region of interest" description="Disordered" evidence="16">
    <location>
        <begin position="1154"/>
        <end position="1218"/>
    </location>
</feature>
<evidence type="ECO:0000256" key="7">
    <source>
        <dbReference type="ARBA" id="ARBA00022741"/>
    </source>
</evidence>
<dbReference type="Proteomes" id="UP000267821">
    <property type="component" value="Unassembled WGS sequence"/>
</dbReference>
<dbReference type="SMART" id="SM00388">
    <property type="entry name" value="HisKA"/>
    <property type="match status" value="1"/>
</dbReference>
<dbReference type="PANTHER" id="PTHR43047">
    <property type="entry name" value="TWO-COMPONENT HISTIDINE PROTEIN KINASE"/>
    <property type="match status" value="1"/>
</dbReference>
<evidence type="ECO:0000256" key="16">
    <source>
        <dbReference type="SAM" id="MobiDB-lite"/>
    </source>
</evidence>
<feature type="domain" description="Response regulatory" evidence="19">
    <location>
        <begin position="1004"/>
        <end position="1124"/>
    </location>
</feature>
<feature type="compositionally biased region" description="Polar residues" evidence="16">
    <location>
        <begin position="957"/>
        <end position="966"/>
    </location>
</feature>
<keyword evidence="13" id="KW-0325">Glycoprotein</keyword>
<dbReference type="InParanoid" id="A0A3N4LSN5"/>
<evidence type="ECO:0000256" key="11">
    <source>
        <dbReference type="ARBA" id="ARBA00023012"/>
    </source>
</evidence>
<dbReference type="PANTHER" id="PTHR43047:SF72">
    <property type="entry name" value="OSMOSENSING HISTIDINE PROTEIN KINASE SLN1"/>
    <property type="match status" value="1"/>
</dbReference>
<keyword evidence="5" id="KW-0808">Transferase</keyword>
<evidence type="ECO:0000256" key="17">
    <source>
        <dbReference type="SAM" id="Phobius"/>
    </source>
</evidence>
<dbReference type="FunCoup" id="A0A3N4LSN5">
    <property type="interactions" value="142"/>
</dbReference>
<dbReference type="GO" id="GO:0005524">
    <property type="term" value="F:ATP binding"/>
    <property type="evidence" value="ECO:0007669"/>
    <property type="project" value="UniProtKB-KW"/>
</dbReference>
<dbReference type="Gene3D" id="1.10.287.130">
    <property type="match status" value="1"/>
</dbReference>
<feature type="compositionally biased region" description="Polar residues" evidence="16">
    <location>
        <begin position="929"/>
        <end position="945"/>
    </location>
</feature>
<dbReference type="InterPro" id="IPR001789">
    <property type="entry name" value="Sig_transdc_resp-reg_receiver"/>
</dbReference>
<dbReference type="CDD" id="cd00082">
    <property type="entry name" value="HisKA"/>
    <property type="match status" value="1"/>
</dbReference>
<dbReference type="FunFam" id="3.40.50.2300:FF:000289">
    <property type="entry name" value="Osmosensing histidine protein kinase SLN1"/>
    <property type="match status" value="1"/>
</dbReference>
<dbReference type="OrthoDB" id="60033at2759"/>
<feature type="compositionally biased region" description="Basic and acidic residues" evidence="16">
    <location>
        <begin position="1208"/>
        <end position="1218"/>
    </location>
</feature>
<keyword evidence="6 17" id="KW-0812">Transmembrane</keyword>
<evidence type="ECO:0000259" key="19">
    <source>
        <dbReference type="PROSITE" id="PS50110"/>
    </source>
</evidence>
<dbReference type="SUPFAM" id="SSF55874">
    <property type="entry name" value="ATPase domain of HSP90 chaperone/DNA topoisomerase II/histidine kinase"/>
    <property type="match status" value="1"/>
</dbReference>
<evidence type="ECO:0000256" key="15">
    <source>
        <dbReference type="SAM" id="Coils"/>
    </source>
</evidence>
<accession>A0A3N4LSN5</accession>